<keyword evidence="1" id="KW-0732">Signal</keyword>
<reference evidence="2 3" key="1">
    <citation type="submission" date="2024-03" db="EMBL/GenBank/DDBJ databases">
        <authorList>
            <person name="Jo J.-H."/>
        </authorList>
    </citation>
    <scope>NUCLEOTIDE SEQUENCE [LARGE SCALE GENOMIC DNA]</scope>
    <source>
        <strain evidence="2 3">AS3R-12</strain>
    </source>
</reference>
<accession>A0ABU8S9A7</accession>
<name>A0ABU8S9A7_9SPHN</name>
<protein>
    <submittedName>
        <fullName evidence="2">Uncharacterized protein</fullName>
    </submittedName>
</protein>
<dbReference type="Pfam" id="PF26624">
    <property type="entry name" value="DUF8200"/>
    <property type="match status" value="1"/>
</dbReference>
<dbReference type="InterPro" id="IPR058067">
    <property type="entry name" value="CC_3452-like"/>
</dbReference>
<evidence type="ECO:0000313" key="3">
    <source>
        <dbReference type="Proteomes" id="UP001379235"/>
    </source>
</evidence>
<dbReference type="Proteomes" id="UP001379235">
    <property type="component" value="Unassembled WGS sequence"/>
</dbReference>
<dbReference type="RefSeq" id="WP_339967158.1">
    <property type="nucleotide sequence ID" value="NZ_JBBHJY010000005.1"/>
</dbReference>
<dbReference type="InterPro" id="IPR058513">
    <property type="entry name" value="DUF8200"/>
</dbReference>
<comment type="caution">
    <text evidence="2">The sequence shown here is derived from an EMBL/GenBank/DDBJ whole genome shotgun (WGS) entry which is preliminary data.</text>
</comment>
<dbReference type="EMBL" id="JBBHJY010000005">
    <property type="protein sequence ID" value="MEJ6010484.1"/>
    <property type="molecule type" value="Genomic_DNA"/>
</dbReference>
<gene>
    <name evidence="2" type="ORF">WG900_11205</name>
</gene>
<sequence length="106" mass="10865">MKTVLSRAIPLAIFAHVAAVSFAAAPAFAASGGNVATLAQPLSAPKQQILGDVLWKCAGDRCTAANSGGRPVLTCQRVAKEFGEVSRFASGAKEFSADDLAKCNAK</sequence>
<feature type="signal peptide" evidence="1">
    <location>
        <begin position="1"/>
        <end position="29"/>
    </location>
</feature>
<feature type="chain" id="PRO_5045687888" evidence="1">
    <location>
        <begin position="30"/>
        <end position="106"/>
    </location>
</feature>
<dbReference type="NCBIfam" id="NF047636">
    <property type="entry name" value="CC_3452_fam"/>
    <property type="match status" value="1"/>
</dbReference>
<organism evidence="2 3">
    <name type="scientific">Novosphingobium aquae</name>
    <dbReference type="NCBI Taxonomy" id="3133435"/>
    <lineage>
        <taxon>Bacteria</taxon>
        <taxon>Pseudomonadati</taxon>
        <taxon>Pseudomonadota</taxon>
        <taxon>Alphaproteobacteria</taxon>
        <taxon>Sphingomonadales</taxon>
        <taxon>Sphingomonadaceae</taxon>
        <taxon>Novosphingobium</taxon>
    </lineage>
</organism>
<evidence type="ECO:0000256" key="1">
    <source>
        <dbReference type="SAM" id="SignalP"/>
    </source>
</evidence>
<keyword evidence="3" id="KW-1185">Reference proteome</keyword>
<proteinExistence type="predicted"/>
<evidence type="ECO:0000313" key="2">
    <source>
        <dbReference type="EMBL" id="MEJ6010484.1"/>
    </source>
</evidence>